<feature type="transmembrane region" description="Helical" evidence="8">
    <location>
        <begin position="85"/>
        <end position="109"/>
    </location>
</feature>
<evidence type="ECO:0000256" key="7">
    <source>
        <dbReference type="SAM" id="MobiDB-lite"/>
    </source>
</evidence>
<evidence type="ECO:0000256" key="5">
    <source>
        <dbReference type="ARBA" id="ARBA00022989"/>
    </source>
</evidence>
<organism evidence="10 11">
    <name type="scientific">Glomerella acutata</name>
    <name type="common">Colletotrichum acutatum</name>
    <dbReference type="NCBI Taxonomy" id="27357"/>
    <lineage>
        <taxon>Eukaryota</taxon>
        <taxon>Fungi</taxon>
        <taxon>Dikarya</taxon>
        <taxon>Ascomycota</taxon>
        <taxon>Pezizomycotina</taxon>
        <taxon>Sordariomycetes</taxon>
        <taxon>Hypocreomycetidae</taxon>
        <taxon>Glomerellales</taxon>
        <taxon>Glomerellaceae</taxon>
        <taxon>Colletotrichum</taxon>
        <taxon>Colletotrichum acutatum species complex</taxon>
    </lineage>
</organism>
<dbReference type="PROSITE" id="PS00216">
    <property type="entry name" value="SUGAR_TRANSPORT_1"/>
    <property type="match status" value="1"/>
</dbReference>
<gene>
    <name evidence="10" type="ORF">BDZ83DRAFT_641242</name>
</gene>
<dbReference type="InterPro" id="IPR005828">
    <property type="entry name" value="MFS_sugar_transport-like"/>
</dbReference>
<evidence type="ECO:0000256" key="1">
    <source>
        <dbReference type="ARBA" id="ARBA00004141"/>
    </source>
</evidence>
<dbReference type="PANTHER" id="PTHR48022">
    <property type="entry name" value="PLASTIDIC GLUCOSE TRANSPORTER 4"/>
    <property type="match status" value="1"/>
</dbReference>
<evidence type="ECO:0000313" key="10">
    <source>
        <dbReference type="EMBL" id="KAK1709699.1"/>
    </source>
</evidence>
<proteinExistence type="inferred from homology"/>
<feature type="region of interest" description="Disordered" evidence="7">
    <location>
        <begin position="31"/>
        <end position="67"/>
    </location>
</feature>
<dbReference type="PROSITE" id="PS50850">
    <property type="entry name" value="MFS"/>
    <property type="match status" value="1"/>
</dbReference>
<feature type="domain" description="Major facilitator superfamily (MFS) profile" evidence="9">
    <location>
        <begin position="91"/>
        <end position="527"/>
    </location>
</feature>
<reference evidence="10" key="1">
    <citation type="submission" date="2021-12" db="EMBL/GenBank/DDBJ databases">
        <title>Comparative genomics, transcriptomics and evolutionary studies reveal genomic signatures of adaptation to plant cell wall in hemibiotrophic fungi.</title>
        <authorList>
            <consortium name="DOE Joint Genome Institute"/>
            <person name="Baroncelli R."/>
            <person name="Diaz J.F."/>
            <person name="Benocci T."/>
            <person name="Peng M."/>
            <person name="Battaglia E."/>
            <person name="Haridas S."/>
            <person name="Andreopoulos W."/>
            <person name="Labutti K."/>
            <person name="Pangilinan J."/>
            <person name="Floch G.L."/>
            <person name="Makela M.R."/>
            <person name="Henrissat B."/>
            <person name="Grigoriev I.V."/>
            <person name="Crouch J.A."/>
            <person name="De Vries R.P."/>
            <person name="Sukno S.A."/>
            <person name="Thon M.R."/>
        </authorList>
    </citation>
    <scope>NUCLEOTIDE SEQUENCE</scope>
    <source>
        <strain evidence="10">CBS 112980</strain>
    </source>
</reference>
<dbReference type="Gene3D" id="1.20.1250.20">
    <property type="entry name" value="MFS general substrate transporter like domains"/>
    <property type="match status" value="1"/>
</dbReference>
<dbReference type="InterPro" id="IPR005829">
    <property type="entry name" value="Sugar_transporter_CS"/>
</dbReference>
<evidence type="ECO:0000313" key="11">
    <source>
        <dbReference type="Proteomes" id="UP001244207"/>
    </source>
</evidence>
<evidence type="ECO:0000256" key="8">
    <source>
        <dbReference type="SAM" id="Phobius"/>
    </source>
</evidence>
<feature type="compositionally biased region" description="Low complexity" evidence="7">
    <location>
        <begin position="47"/>
        <end position="63"/>
    </location>
</feature>
<evidence type="ECO:0000256" key="6">
    <source>
        <dbReference type="ARBA" id="ARBA00023136"/>
    </source>
</evidence>
<dbReference type="Proteomes" id="UP001244207">
    <property type="component" value="Unassembled WGS sequence"/>
</dbReference>
<feature type="region of interest" description="Disordered" evidence="7">
    <location>
        <begin position="554"/>
        <end position="580"/>
    </location>
</feature>
<comment type="similarity">
    <text evidence="2">Belongs to the major facilitator superfamily. Sugar transporter (TC 2.A.1.1) family.</text>
</comment>
<dbReference type="InterPro" id="IPR050360">
    <property type="entry name" value="MFS_Sugar_Transporters"/>
</dbReference>
<dbReference type="InterPro" id="IPR020846">
    <property type="entry name" value="MFS_dom"/>
</dbReference>
<feature type="transmembrane region" description="Helical" evidence="8">
    <location>
        <begin position="474"/>
        <end position="492"/>
    </location>
</feature>
<feature type="transmembrane region" description="Helical" evidence="8">
    <location>
        <begin position="246"/>
        <end position="269"/>
    </location>
</feature>
<evidence type="ECO:0000256" key="4">
    <source>
        <dbReference type="ARBA" id="ARBA00022692"/>
    </source>
</evidence>
<dbReference type="InterPro" id="IPR036259">
    <property type="entry name" value="MFS_trans_sf"/>
</dbReference>
<dbReference type="PANTHER" id="PTHR48022:SF2">
    <property type="entry name" value="PLASTIDIC GLUCOSE TRANSPORTER 4"/>
    <property type="match status" value="1"/>
</dbReference>
<keyword evidence="6 8" id="KW-0472">Membrane</keyword>
<feature type="transmembrane region" description="Helical" evidence="8">
    <location>
        <begin position="183"/>
        <end position="204"/>
    </location>
</feature>
<accession>A0AAD8UD76</accession>
<dbReference type="FunFam" id="1.20.1250.20:FF:000134">
    <property type="entry name" value="MFS sugar transporter protein"/>
    <property type="match status" value="1"/>
</dbReference>
<dbReference type="EMBL" id="JAHMHS010000180">
    <property type="protein sequence ID" value="KAK1709699.1"/>
    <property type="molecule type" value="Genomic_DNA"/>
</dbReference>
<name>A0AAD8UD76_GLOAC</name>
<feature type="transmembrane region" description="Helical" evidence="8">
    <location>
        <begin position="129"/>
        <end position="151"/>
    </location>
</feature>
<feature type="transmembrane region" description="Helical" evidence="8">
    <location>
        <begin position="504"/>
        <end position="524"/>
    </location>
</feature>
<dbReference type="InterPro" id="IPR003663">
    <property type="entry name" value="Sugar/inositol_transpt"/>
</dbReference>
<dbReference type="GeneID" id="85393440"/>
<evidence type="ECO:0000256" key="3">
    <source>
        <dbReference type="ARBA" id="ARBA00022448"/>
    </source>
</evidence>
<comment type="caution">
    <text evidence="10">The sequence shown here is derived from an EMBL/GenBank/DDBJ whole genome shotgun (WGS) entry which is preliminary data.</text>
</comment>
<evidence type="ECO:0000259" key="9">
    <source>
        <dbReference type="PROSITE" id="PS50850"/>
    </source>
</evidence>
<dbReference type="SUPFAM" id="SSF103473">
    <property type="entry name" value="MFS general substrate transporter"/>
    <property type="match status" value="1"/>
</dbReference>
<dbReference type="AlphaFoldDB" id="A0AAD8UD76"/>
<dbReference type="RefSeq" id="XP_060358610.1">
    <property type="nucleotide sequence ID" value="XM_060509541.1"/>
</dbReference>
<evidence type="ECO:0000256" key="2">
    <source>
        <dbReference type="ARBA" id="ARBA00010992"/>
    </source>
</evidence>
<dbReference type="PRINTS" id="PR00171">
    <property type="entry name" value="SUGRTRNSPORT"/>
</dbReference>
<keyword evidence="5 8" id="KW-1133">Transmembrane helix</keyword>
<comment type="subcellular location">
    <subcellularLocation>
        <location evidence="1">Membrane</location>
        <topology evidence="1">Multi-pass membrane protein</topology>
    </subcellularLocation>
</comment>
<dbReference type="Pfam" id="PF00083">
    <property type="entry name" value="Sugar_tr"/>
    <property type="match status" value="1"/>
</dbReference>
<keyword evidence="11" id="KW-1185">Reference proteome</keyword>
<feature type="transmembrane region" description="Helical" evidence="8">
    <location>
        <begin position="345"/>
        <end position="363"/>
    </location>
</feature>
<keyword evidence="3" id="KW-0813">Transport</keyword>
<feature type="transmembrane region" description="Helical" evidence="8">
    <location>
        <begin position="216"/>
        <end position="240"/>
    </location>
</feature>
<feature type="transmembrane region" description="Helical" evidence="8">
    <location>
        <begin position="158"/>
        <end position="177"/>
    </location>
</feature>
<feature type="transmembrane region" description="Helical" evidence="8">
    <location>
        <begin position="405"/>
        <end position="425"/>
    </location>
</feature>
<protein>
    <recommendedName>
        <fullName evidence="9">Major facilitator superfamily (MFS) profile domain-containing protein</fullName>
    </recommendedName>
</protein>
<keyword evidence="4 8" id="KW-0812">Transmembrane</keyword>
<dbReference type="GO" id="GO:0005351">
    <property type="term" value="F:carbohydrate:proton symporter activity"/>
    <property type="evidence" value="ECO:0007669"/>
    <property type="project" value="TreeGrafter"/>
</dbReference>
<feature type="transmembrane region" description="Helical" evidence="8">
    <location>
        <begin position="437"/>
        <end position="462"/>
    </location>
</feature>
<sequence length="580" mass="63122">MRRWPAQRSDQRQEEIFELSANELTTATLTLDSPNHHNQHLGTPDCQSTVTVEPQTQTPTVSPAENSSLHPEPFAIMALLTPGPIISHVLMVLVAMLNICILSYDAGMINNLNSVKPYQDYFKLNSDMIGLNVAIISAGSIFGAPIVGPVVDRWGRKTGLAVGSICIILGVVLQASASKVPQLIVGRFIIGFASLINGSIAPMWVMEVAAPKYSSILSSTVLTSVPFTSFLVSCIVLGIYDKQSDWAWRGLMLGEAVPSIISLSLLPFVDESPRWLFSKGRHDEAIGVLARLHANGNREDALVLSETQEIISALNHEKESNGGWKDLIAPSPNLKRFTIAVLTNIFYQILGGNMILYFSSFLIGKLGVSERKSVIQINIGLLLWKAFCSVGGVLLIDKIGARKPLITGTSATVVLFGILAGLSYLTEVHPETNAYAIGAIVVVALFLLAVAASWSILAYTYPPEVLRYSQRAKGVVVAQAIGYAFSFLNLYTTPLAIERISWRYYAINGGWNLGILFVVTWLFVETKGRTLEEMDEIFDGVVYSNNVIIDGQNSKSDLGKDVGDSSSVAKRKLSKASTRE</sequence>
<dbReference type="GO" id="GO:0016020">
    <property type="term" value="C:membrane"/>
    <property type="evidence" value="ECO:0007669"/>
    <property type="project" value="UniProtKB-SubCell"/>
</dbReference>
<feature type="transmembrane region" description="Helical" evidence="8">
    <location>
        <begin position="375"/>
        <end position="396"/>
    </location>
</feature>